<dbReference type="OrthoDB" id="5134445at2759"/>
<dbReference type="Gene3D" id="1.10.510.10">
    <property type="entry name" value="Transferase(Phosphotransferase) domain 1"/>
    <property type="match status" value="1"/>
</dbReference>
<sequence length="288" mass="33316">MSVVVELELEPEDQIFSTERVILKVYDRQFSLELRQFKDMGLATKASEEQYATFLRQGSMSQFLEDYAENGRSAYEEWTVPQLEAYFHVQTAQMHDVEVEVYNRLINLQGAYIPKLLADVRIAPQHAATELEASLMEYTEIRGIIVEHIPGFHLLDLVKETPESDWPVICDQAIDAVRKVTDQDFINLDLNTGNMLVRRGEEESTYQVFFIDFALCRFREASDSDEMWRERKRQADEEGAVGYLLADCIAYAKGKKGKKYKGNLPLPWVYTPSSRFDGEYIELHTEVL</sequence>
<dbReference type="Proteomes" id="UP000244855">
    <property type="component" value="Unassembled WGS sequence"/>
</dbReference>
<evidence type="ECO:0000313" key="2">
    <source>
        <dbReference type="Proteomes" id="UP000244855"/>
    </source>
</evidence>
<protein>
    <recommendedName>
        <fullName evidence="3">Protein kinase domain-containing protein</fullName>
    </recommendedName>
</protein>
<evidence type="ECO:0000313" key="1">
    <source>
        <dbReference type="EMBL" id="PVI00679.1"/>
    </source>
</evidence>
<dbReference type="EMBL" id="KZ805369">
    <property type="protein sequence ID" value="PVI00679.1"/>
    <property type="molecule type" value="Genomic_DNA"/>
</dbReference>
<accession>A0A2V1DRN0</accession>
<gene>
    <name evidence="1" type="ORF">DM02DRAFT_526524</name>
</gene>
<dbReference type="AlphaFoldDB" id="A0A2V1DRN0"/>
<evidence type="ECO:0008006" key="3">
    <source>
        <dbReference type="Google" id="ProtNLM"/>
    </source>
</evidence>
<reference evidence="1 2" key="1">
    <citation type="journal article" date="2018" name="Sci. Rep.">
        <title>Comparative genomics provides insights into the lifestyle and reveals functional heterogeneity of dark septate endophytic fungi.</title>
        <authorList>
            <person name="Knapp D.G."/>
            <person name="Nemeth J.B."/>
            <person name="Barry K."/>
            <person name="Hainaut M."/>
            <person name="Henrissat B."/>
            <person name="Johnson J."/>
            <person name="Kuo A."/>
            <person name="Lim J.H.P."/>
            <person name="Lipzen A."/>
            <person name="Nolan M."/>
            <person name="Ohm R.A."/>
            <person name="Tamas L."/>
            <person name="Grigoriev I.V."/>
            <person name="Spatafora J.W."/>
            <person name="Nagy L.G."/>
            <person name="Kovacs G.M."/>
        </authorList>
    </citation>
    <scope>NUCLEOTIDE SEQUENCE [LARGE SCALE GENOMIC DNA]</scope>
    <source>
        <strain evidence="1 2">DSE2036</strain>
    </source>
</reference>
<dbReference type="InterPro" id="IPR011009">
    <property type="entry name" value="Kinase-like_dom_sf"/>
</dbReference>
<proteinExistence type="predicted"/>
<dbReference type="SUPFAM" id="SSF56112">
    <property type="entry name" value="Protein kinase-like (PK-like)"/>
    <property type="match status" value="1"/>
</dbReference>
<name>A0A2V1DRN0_9PLEO</name>
<organism evidence="1 2">
    <name type="scientific">Periconia macrospinosa</name>
    <dbReference type="NCBI Taxonomy" id="97972"/>
    <lineage>
        <taxon>Eukaryota</taxon>
        <taxon>Fungi</taxon>
        <taxon>Dikarya</taxon>
        <taxon>Ascomycota</taxon>
        <taxon>Pezizomycotina</taxon>
        <taxon>Dothideomycetes</taxon>
        <taxon>Pleosporomycetidae</taxon>
        <taxon>Pleosporales</taxon>
        <taxon>Massarineae</taxon>
        <taxon>Periconiaceae</taxon>
        <taxon>Periconia</taxon>
    </lineage>
</organism>
<keyword evidence="2" id="KW-1185">Reference proteome</keyword>